<name>A0A7N2LF26_QUELO</name>
<dbReference type="PROSITE" id="PS50088">
    <property type="entry name" value="ANK_REPEAT"/>
    <property type="match status" value="3"/>
</dbReference>
<dbReference type="EMBL" id="LRBV02000004">
    <property type="status" value="NOT_ANNOTATED_CDS"/>
    <property type="molecule type" value="Genomic_DNA"/>
</dbReference>
<feature type="transmembrane region" description="Helical" evidence="8">
    <location>
        <begin position="869"/>
        <end position="892"/>
    </location>
</feature>
<dbReference type="Gene3D" id="1.25.40.20">
    <property type="entry name" value="Ankyrin repeat-containing domain"/>
    <property type="match status" value="3"/>
</dbReference>
<feature type="repeat" description="ANK" evidence="7">
    <location>
        <begin position="180"/>
        <end position="202"/>
    </location>
</feature>
<keyword evidence="5 7" id="KW-0040">ANK repeat</keyword>
<dbReference type="PROSITE" id="PS50297">
    <property type="entry name" value="ANK_REP_REGION"/>
    <property type="match status" value="3"/>
</dbReference>
<evidence type="ECO:0000259" key="9">
    <source>
        <dbReference type="Pfam" id="PF13962"/>
    </source>
</evidence>
<dbReference type="Proteomes" id="UP000594261">
    <property type="component" value="Chromosome 4"/>
</dbReference>
<dbReference type="Pfam" id="PF13962">
    <property type="entry name" value="PGG"/>
    <property type="match status" value="1"/>
</dbReference>
<feature type="transmembrane region" description="Helical" evidence="8">
    <location>
        <begin position="831"/>
        <end position="857"/>
    </location>
</feature>
<evidence type="ECO:0000256" key="6">
    <source>
        <dbReference type="ARBA" id="ARBA00023136"/>
    </source>
</evidence>
<proteinExistence type="predicted"/>
<dbReference type="Gramene" id="QL04p024009:mrna">
    <property type="protein sequence ID" value="QL04p024009:mrna"/>
    <property type="gene ID" value="QL04p024009"/>
</dbReference>
<keyword evidence="2 8" id="KW-0812">Transmembrane</keyword>
<dbReference type="InterPro" id="IPR002110">
    <property type="entry name" value="Ankyrin_rpt"/>
</dbReference>
<dbReference type="SUPFAM" id="SSF48403">
    <property type="entry name" value="Ankyrin repeat"/>
    <property type="match status" value="2"/>
</dbReference>
<evidence type="ECO:0000313" key="11">
    <source>
        <dbReference type="Proteomes" id="UP000594261"/>
    </source>
</evidence>
<comment type="subcellular location">
    <subcellularLocation>
        <location evidence="1">Membrane</location>
        <topology evidence="1">Multi-pass membrane protein</topology>
    </subcellularLocation>
</comment>
<sequence>MKTQHNDVWGLPLILEKLRDTECSLLRETRFFDSNTLLHVAASLGHDQIVEAILSKQQCQELLTAKNSTGDLPLHVAVNARHLPIVQQLLKSSYQCQELLTAKNSSGDLPLHVAVNAEDLPMVQLLLMSSDRRQELLTAKNSNGDLPLHLAVNARHQYMVEQLLKSSDQCQELLTAKNSNGDLPLHLAVNVGHLHIVQQLVKSSYQCQELLMAQNSNVDVACKLLKEKNEEGITPLDLALIKKKTLLEYKYHQVAEFLIETGRKAENGELMEFESESYFKIDLSDAEMKPDSQHKGDKGGKGIALSDAKMRNASWNSIKPKLERFPQKSEDKVTSMDPELYKVVKSKDIHFIRNKAEDTEHPALSDKTPELNTILHLAAASSDNKQFVGEILEIELCRQFVTEKNSNGDLPLHVAASAGNMQMVELLAASVPQMEKNMEENTPLHLALIKKFQVGANLALKAEYNKVAKFLVENCPEVSFYPNRERKSPLYLAAEGGDEELMRHMITTNCLPYGKSIVHAAIYYLMTTTNLPYGKSIAHAAIYGSFTARKKGHLGVNIYGSYTNGKIDMLDTVLESLPNDILTVKDDEGMTPLTYAASIGYLSGIKSLLRKTTIPCVYGEHSRYYPIHIATRKGHIKVVKMFLDEYPDMIELLTAEGQNMLHVAAMYGKAKVLAYMLKRHDLKVEMLINNKDQNGNTPLHLAAMRWHPMVVSMLTWDKRVDLKALNNEGERALDIALNCSGENPSFRERLTWEALRYVSGPRASPRCVSGENPQCSKFGMTLSTDKYKDRTGTLLLVATLVATVTFAAAFTMPGGYKESGGMAKFLEKPMFLVFVISNSIAMYSALTAVVTLIWAHLDDLNLFIAAYQFSVPFLGLAITMVSLAFMAGNYLVLRDHNWLAYLVLSIGSFFLFTLSIIFFPLCLPNSSPHPIIRYILRYPFHLLIKFTGCDTDDREEE</sequence>
<dbReference type="InterPro" id="IPR036770">
    <property type="entry name" value="Ankyrin_rpt-contain_sf"/>
</dbReference>
<dbReference type="AlphaFoldDB" id="A0A7N2LF26"/>
<keyword evidence="4 8" id="KW-1133">Transmembrane helix</keyword>
<feature type="repeat" description="ANK" evidence="7">
    <location>
        <begin position="407"/>
        <end position="427"/>
    </location>
</feature>
<organism evidence="10 11">
    <name type="scientific">Quercus lobata</name>
    <name type="common">Valley oak</name>
    <dbReference type="NCBI Taxonomy" id="97700"/>
    <lineage>
        <taxon>Eukaryota</taxon>
        <taxon>Viridiplantae</taxon>
        <taxon>Streptophyta</taxon>
        <taxon>Embryophyta</taxon>
        <taxon>Tracheophyta</taxon>
        <taxon>Spermatophyta</taxon>
        <taxon>Magnoliopsida</taxon>
        <taxon>eudicotyledons</taxon>
        <taxon>Gunneridae</taxon>
        <taxon>Pentapetalae</taxon>
        <taxon>rosids</taxon>
        <taxon>fabids</taxon>
        <taxon>Fagales</taxon>
        <taxon>Fagaceae</taxon>
        <taxon>Quercus</taxon>
    </lineage>
</organism>
<evidence type="ECO:0000256" key="2">
    <source>
        <dbReference type="ARBA" id="ARBA00022692"/>
    </source>
</evidence>
<feature type="transmembrane region" description="Helical" evidence="8">
    <location>
        <begin position="792"/>
        <end position="810"/>
    </location>
</feature>
<keyword evidence="11" id="KW-1185">Reference proteome</keyword>
<dbReference type="PANTHER" id="PTHR24186">
    <property type="entry name" value="PROTEIN PHOSPHATASE 1 REGULATORY SUBUNIT"/>
    <property type="match status" value="1"/>
</dbReference>
<dbReference type="PANTHER" id="PTHR24186:SF46">
    <property type="entry name" value="PROTEIN ACCELERATED CELL DEATH 6-LIKE"/>
    <property type="match status" value="1"/>
</dbReference>
<evidence type="ECO:0000256" key="3">
    <source>
        <dbReference type="ARBA" id="ARBA00022737"/>
    </source>
</evidence>
<protein>
    <recommendedName>
        <fullName evidence="9">PGG domain-containing protein</fullName>
    </recommendedName>
</protein>
<keyword evidence="6 8" id="KW-0472">Membrane</keyword>
<dbReference type="FunCoup" id="A0A7N2LF26">
    <property type="interactions" value="1"/>
</dbReference>
<accession>A0A7N2LF26</accession>
<dbReference type="EnsemblPlants" id="QL04p024009:mrna">
    <property type="protein sequence ID" value="QL04p024009:mrna"/>
    <property type="gene ID" value="QL04p024009"/>
</dbReference>
<evidence type="ECO:0000256" key="8">
    <source>
        <dbReference type="SAM" id="Phobius"/>
    </source>
</evidence>
<feature type="repeat" description="ANK" evidence="7">
    <location>
        <begin position="694"/>
        <end position="714"/>
    </location>
</feature>
<evidence type="ECO:0000256" key="1">
    <source>
        <dbReference type="ARBA" id="ARBA00004141"/>
    </source>
</evidence>
<dbReference type="SMART" id="SM00248">
    <property type="entry name" value="ANK"/>
    <property type="match status" value="14"/>
</dbReference>
<evidence type="ECO:0000256" key="7">
    <source>
        <dbReference type="PROSITE-ProRule" id="PRU00023"/>
    </source>
</evidence>
<keyword evidence="3" id="KW-0677">Repeat</keyword>
<dbReference type="OMA" id="LATINWY"/>
<dbReference type="GO" id="GO:0005886">
    <property type="term" value="C:plasma membrane"/>
    <property type="evidence" value="ECO:0007669"/>
    <property type="project" value="TreeGrafter"/>
</dbReference>
<feature type="transmembrane region" description="Helical" evidence="8">
    <location>
        <begin position="899"/>
        <end position="921"/>
    </location>
</feature>
<dbReference type="Pfam" id="PF12796">
    <property type="entry name" value="Ank_2"/>
    <property type="match status" value="4"/>
</dbReference>
<dbReference type="Pfam" id="PF00023">
    <property type="entry name" value="Ank"/>
    <property type="match status" value="1"/>
</dbReference>
<reference evidence="10 11" key="1">
    <citation type="journal article" date="2016" name="G3 (Bethesda)">
        <title>First Draft Assembly and Annotation of the Genome of a California Endemic Oak Quercus lobata Nee (Fagaceae).</title>
        <authorList>
            <person name="Sork V.L."/>
            <person name="Fitz-Gibbon S.T."/>
            <person name="Puiu D."/>
            <person name="Crepeau M."/>
            <person name="Gugger P.F."/>
            <person name="Sherman R."/>
            <person name="Stevens K."/>
            <person name="Langley C.H."/>
            <person name="Pellegrini M."/>
            <person name="Salzberg S.L."/>
        </authorList>
    </citation>
    <scope>NUCLEOTIDE SEQUENCE [LARGE SCALE GENOMIC DNA]</scope>
    <source>
        <strain evidence="10 11">cv. SW786</strain>
    </source>
</reference>
<dbReference type="InterPro" id="IPR026961">
    <property type="entry name" value="PGG_dom"/>
</dbReference>
<evidence type="ECO:0000256" key="5">
    <source>
        <dbReference type="ARBA" id="ARBA00023043"/>
    </source>
</evidence>
<evidence type="ECO:0000256" key="4">
    <source>
        <dbReference type="ARBA" id="ARBA00022989"/>
    </source>
</evidence>
<feature type="domain" description="PGG" evidence="9">
    <location>
        <begin position="785"/>
        <end position="892"/>
    </location>
</feature>
<reference evidence="10" key="2">
    <citation type="submission" date="2021-01" db="UniProtKB">
        <authorList>
            <consortium name="EnsemblPlants"/>
        </authorList>
    </citation>
    <scope>IDENTIFICATION</scope>
</reference>
<evidence type="ECO:0000313" key="10">
    <source>
        <dbReference type="EnsemblPlants" id="QL04p024009:mrna"/>
    </source>
</evidence>
<dbReference type="InParanoid" id="A0A7N2LF26"/>